<dbReference type="GO" id="GO:0008234">
    <property type="term" value="F:cysteine-type peptidase activity"/>
    <property type="evidence" value="ECO:0007669"/>
    <property type="project" value="UniProtKB-KW"/>
</dbReference>
<dbReference type="FunFam" id="3.90.70.10:FF:000067">
    <property type="entry name" value="Senescence-specific cysteine protease"/>
    <property type="match status" value="1"/>
</dbReference>
<proteinExistence type="inferred from homology"/>
<dbReference type="SMART" id="SM00848">
    <property type="entry name" value="Inhibitor_I29"/>
    <property type="match status" value="1"/>
</dbReference>
<keyword evidence="4" id="KW-0378">Hydrolase</keyword>
<dbReference type="GeneID" id="110754743"/>
<dbReference type="RefSeq" id="XP_021811553.1">
    <property type="nucleotide sequence ID" value="XM_021955861.1"/>
</dbReference>
<dbReference type="KEGG" id="pavi:110754743"/>
<keyword evidence="6" id="KW-1015">Disulfide bond</keyword>
<dbReference type="Proteomes" id="UP000515124">
    <property type="component" value="Unplaced"/>
</dbReference>
<dbReference type="AlphaFoldDB" id="A0A6P5SCI3"/>
<evidence type="ECO:0000313" key="11">
    <source>
        <dbReference type="Proteomes" id="UP000515124"/>
    </source>
</evidence>
<evidence type="ECO:0000256" key="2">
    <source>
        <dbReference type="ARBA" id="ARBA00022670"/>
    </source>
</evidence>
<dbReference type="InterPro" id="IPR013201">
    <property type="entry name" value="Prot_inhib_I29"/>
</dbReference>
<dbReference type="Gene3D" id="3.90.70.10">
    <property type="entry name" value="Cysteine proteinases"/>
    <property type="match status" value="1"/>
</dbReference>
<feature type="signal peptide" evidence="8">
    <location>
        <begin position="1"/>
        <end position="25"/>
    </location>
</feature>
<dbReference type="InterPro" id="IPR000169">
    <property type="entry name" value="Pept_cys_AS"/>
</dbReference>
<dbReference type="InterPro" id="IPR039417">
    <property type="entry name" value="Peptidase_C1A_papain-like"/>
</dbReference>
<evidence type="ECO:0000256" key="6">
    <source>
        <dbReference type="ARBA" id="ARBA00023157"/>
    </source>
</evidence>
<organism evidence="11 12">
    <name type="scientific">Prunus avium</name>
    <name type="common">Cherry</name>
    <name type="synonym">Cerasus avium</name>
    <dbReference type="NCBI Taxonomy" id="42229"/>
    <lineage>
        <taxon>Eukaryota</taxon>
        <taxon>Viridiplantae</taxon>
        <taxon>Streptophyta</taxon>
        <taxon>Embryophyta</taxon>
        <taxon>Tracheophyta</taxon>
        <taxon>Spermatophyta</taxon>
        <taxon>Magnoliopsida</taxon>
        <taxon>eudicotyledons</taxon>
        <taxon>Gunneridae</taxon>
        <taxon>Pentapetalae</taxon>
        <taxon>rosids</taxon>
        <taxon>fabids</taxon>
        <taxon>Rosales</taxon>
        <taxon>Rosaceae</taxon>
        <taxon>Amygdaloideae</taxon>
        <taxon>Amygdaleae</taxon>
        <taxon>Prunus</taxon>
    </lineage>
</organism>
<dbReference type="InterPro" id="IPR038765">
    <property type="entry name" value="Papain-like_cys_pep_sf"/>
</dbReference>
<evidence type="ECO:0000259" key="10">
    <source>
        <dbReference type="SMART" id="SM00848"/>
    </source>
</evidence>
<evidence type="ECO:0000256" key="4">
    <source>
        <dbReference type="ARBA" id="ARBA00022801"/>
    </source>
</evidence>
<dbReference type="PROSITE" id="PS00139">
    <property type="entry name" value="THIOL_PROTEASE_CYS"/>
    <property type="match status" value="1"/>
</dbReference>
<dbReference type="PRINTS" id="PR00705">
    <property type="entry name" value="PAPAIN"/>
</dbReference>
<evidence type="ECO:0000256" key="5">
    <source>
        <dbReference type="ARBA" id="ARBA00022807"/>
    </source>
</evidence>
<evidence type="ECO:0000256" key="7">
    <source>
        <dbReference type="ARBA" id="ARBA00023180"/>
    </source>
</evidence>
<gene>
    <name evidence="12" type="primary">LOC110754743</name>
</gene>
<feature type="chain" id="PRO_5028072468" evidence="8">
    <location>
        <begin position="26"/>
        <end position="343"/>
    </location>
</feature>
<dbReference type="GO" id="GO:0006508">
    <property type="term" value="P:proteolysis"/>
    <property type="evidence" value="ECO:0007669"/>
    <property type="project" value="UniProtKB-KW"/>
</dbReference>
<keyword evidence="5" id="KW-0788">Thiol protease</keyword>
<reference evidence="12" key="1">
    <citation type="submission" date="2025-08" db="UniProtKB">
        <authorList>
            <consortium name="RefSeq"/>
        </authorList>
    </citation>
    <scope>IDENTIFICATION</scope>
</reference>
<keyword evidence="11" id="KW-1185">Reference proteome</keyword>
<keyword evidence="3 8" id="KW-0732">Signal</keyword>
<dbReference type="SUPFAM" id="SSF54001">
    <property type="entry name" value="Cysteine proteinases"/>
    <property type="match status" value="1"/>
</dbReference>
<protein>
    <submittedName>
        <fullName evidence="12">Zingipain-2-like</fullName>
    </submittedName>
</protein>
<feature type="domain" description="Peptidase C1A papain C-terminal" evidence="9">
    <location>
        <begin position="127"/>
        <end position="342"/>
    </location>
</feature>
<dbReference type="PANTHER" id="PTHR12411">
    <property type="entry name" value="CYSTEINE PROTEASE FAMILY C1-RELATED"/>
    <property type="match status" value="1"/>
</dbReference>
<dbReference type="SMART" id="SM00645">
    <property type="entry name" value="Pept_C1"/>
    <property type="match status" value="1"/>
</dbReference>
<dbReference type="Pfam" id="PF00112">
    <property type="entry name" value="Peptidase_C1"/>
    <property type="match status" value="1"/>
</dbReference>
<keyword evidence="2" id="KW-0645">Protease</keyword>
<feature type="domain" description="Cathepsin propeptide inhibitor" evidence="10">
    <location>
        <begin position="37"/>
        <end position="94"/>
    </location>
</feature>
<name>A0A6P5SCI3_PRUAV</name>
<keyword evidence="7" id="KW-0325">Glycoprotein</keyword>
<dbReference type="InterPro" id="IPR000668">
    <property type="entry name" value="Peptidase_C1A_C"/>
</dbReference>
<evidence type="ECO:0000256" key="1">
    <source>
        <dbReference type="ARBA" id="ARBA00008455"/>
    </source>
</evidence>
<dbReference type="InterPro" id="IPR013128">
    <property type="entry name" value="Peptidase_C1A"/>
</dbReference>
<accession>A0A6P5SCI3</accession>
<comment type="similarity">
    <text evidence="1">Belongs to the peptidase C1 family.</text>
</comment>
<evidence type="ECO:0000313" key="12">
    <source>
        <dbReference type="RefSeq" id="XP_021811553.1"/>
    </source>
</evidence>
<evidence type="ECO:0000256" key="3">
    <source>
        <dbReference type="ARBA" id="ARBA00022729"/>
    </source>
</evidence>
<dbReference type="CDD" id="cd02248">
    <property type="entry name" value="Peptidase_C1A"/>
    <property type="match status" value="1"/>
</dbReference>
<evidence type="ECO:0000259" key="9">
    <source>
        <dbReference type="SMART" id="SM00645"/>
    </source>
</evidence>
<evidence type="ECO:0000256" key="8">
    <source>
        <dbReference type="SAM" id="SignalP"/>
    </source>
</evidence>
<sequence>MAFEKNLVVIVIFIVLGTLASQATSRTLSEASIAAKYDQWMTKYGRVYADNAEKERRFAIFKKNVQFVEKFNTEGNKTYKLGLNEHSDLSDEEFLRQRTGYKRATEFTSSANVSFSFRYKDLSPTDVPPSIDWREKGAVTPIKNQFNCGCCWAFSAVATVEGIIQIKSGKLISLSEQQLLDCTRGYPNQGCSGGWMHSSFEYIQQNGGIASEENYPYQAKEGTCAANQPAVQITGYEQVPANSEEGLLNAVSMQPVSITIDASGNEFKHYQSGLFSPTDCGTNQNHAVTVVGYGTTEDGTKYWLLKNQWGESWGENGYMKILRDAGAPGGVCGLAQYALYPTA</sequence>
<dbReference type="Pfam" id="PF08246">
    <property type="entry name" value="Inhibitor_I29"/>
    <property type="match status" value="1"/>
</dbReference>